<organism evidence="7 8">
    <name type="scientific">Bacillus cereus VD184</name>
    <dbReference type="NCBI Taxonomy" id="1053242"/>
    <lineage>
        <taxon>Bacteria</taxon>
        <taxon>Bacillati</taxon>
        <taxon>Bacillota</taxon>
        <taxon>Bacilli</taxon>
        <taxon>Bacillales</taxon>
        <taxon>Bacillaceae</taxon>
        <taxon>Bacillus</taxon>
        <taxon>Bacillus cereus group</taxon>
    </lineage>
</organism>
<proteinExistence type="inferred from homology"/>
<dbReference type="AlphaFoldDB" id="A0A9W5R0X8"/>
<comment type="caution">
    <text evidence="7">The sequence shown here is derived from an EMBL/GenBank/DDBJ whole genome shotgun (WGS) entry which is preliminary data.</text>
</comment>
<keyword evidence="2" id="KW-0815">Transposition</keyword>
<dbReference type="GO" id="GO:0004803">
    <property type="term" value="F:transposase activity"/>
    <property type="evidence" value="ECO:0007669"/>
    <property type="project" value="InterPro"/>
</dbReference>
<protein>
    <recommendedName>
        <fullName evidence="9">Transposase for transposon</fullName>
    </recommendedName>
</protein>
<dbReference type="GO" id="GO:0003677">
    <property type="term" value="F:DNA binding"/>
    <property type="evidence" value="ECO:0007669"/>
    <property type="project" value="UniProtKB-KW"/>
</dbReference>
<dbReference type="GO" id="GO:0006313">
    <property type="term" value="P:DNA transposition"/>
    <property type="evidence" value="ECO:0007669"/>
    <property type="project" value="InterPro"/>
</dbReference>
<dbReference type="InterPro" id="IPR002513">
    <property type="entry name" value="Tn3_Tnp_DDE_dom"/>
</dbReference>
<evidence type="ECO:0000259" key="5">
    <source>
        <dbReference type="Pfam" id="PF01526"/>
    </source>
</evidence>
<evidence type="ECO:0000256" key="3">
    <source>
        <dbReference type="ARBA" id="ARBA00023125"/>
    </source>
</evidence>
<sequence length="804" mass="93256">MARQELLTEAQRKAFYELPEHISDRDAIRYYTLSDEELKIIRQQRGAANRLGFAIQIAYLRFPGRPLASGEKIPEYLVQVIANQIGIIPSAIHNYAKGRDETRREHLSKIRKEFYFRSFTIQEYRELAQWLLPTALGTDKGYLLVEALIIEMRKRKIILPAMYAVEHLAWAVRERAQRRTFKQLVQGLSPHQERQLNQLLYVSQPGKQSDLSWLRQSPGVVSIKNFHELMDRLEYIQRLDLPLDNGREIHQNRLLQMAREGSRYSTQHLSRFHTLKRHATLMAFLIHIYAFLTDQGLHMSEKLIGRIFNCGEKIHKESFQKDGKAINEKVRLYAMVGKALIEAKEENLDPFESLQSIISWEQFIQTVEQAEELARPVEFDYLDLLDSYYGQLRKFAPRLLKTYVFQASHASQSLLQAIELLREANYLKKRKIPETAPTNFIKQKWTKHIFKEDGIDRHYYEFSVLSELCNHLKSGDMWVPGSKQYKNFEEYLLPPAKWNTMKQTAQIPLTIPTNIDQYLQERFEQMKEQIKKVSYLVETQQLRDVTIYANKVQVKPLTKVVPDEVKDITRLIYDILPRIKLTELLVEVDRWTGFSKHFVHLHSGAQPKEKAVLFAAIMADGINLGLTKMADACPNISYAQLAWISDWYIRDDSYNKALGAIANFHTKQSYSSYWGDGTTSSSDGQYFRAGGTSSPLAQVNAKYGRDPGVSFYSHISDQYDPFYVQVISSSEEAPHIIDGLLYHETDLKIEEHYTDAAGFVDHVFAMCHMLGFRFSPRIKTVNNNNLYLSIKNPAKLPLKTQPLL</sequence>
<name>A0A9W5R0X8_BACCE</name>
<dbReference type="Pfam" id="PF01526">
    <property type="entry name" value="DDE_Tnp_Tn3"/>
    <property type="match status" value="1"/>
</dbReference>
<feature type="domain" description="DUF4158" evidence="6">
    <location>
        <begin position="6"/>
        <end position="172"/>
    </location>
</feature>
<evidence type="ECO:0008006" key="9">
    <source>
        <dbReference type="Google" id="ProtNLM"/>
    </source>
</evidence>
<gene>
    <name evidence="7" type="ORF">IKC_06603</name>
</gene>
<comment type="similarity">
    <text evidence="1">Belongs to the transposase 7 family.</text>
</comment>
<evidence type="ECO:0000256" key="1">
    <source>
        <dbReference type="ARBA" id="ARBA00009402"/>
    </source>
</evidence>
<accession>A0A9W5R0X8</accession>
<evidence type="ECO:0000256" key="2">
    <source>
        <dbReference type="ARBA" id="ARBA00022578"/>
    </source>
</evidence>
<feature type="domain" description="Tn3 transposase DDE" evidence="5">
    <location>
        <begin position="583"/>
        <end position="789"/>
    </location>
</feature>
<reference evidence="7 8" key="1">
    <citation type="submission" date="2012-12" db="EMBL/GenBank/DDBJ databases">
        <title>The Genome Sequence of Bacillus cereus VD184.</title>
        <authorList>
            <consortium name="The Broad Institute Genome Sequencing Platform"/>
            <consortium name="The Broad Institute Genome Sequencing Center for Infectious Disease"/>
            <person name="Feldgarden M."/>
            <person name="Van der Auwera G.A."/>
            <person name="Mahillon J."/>
            <person name="Duprez V."/>
            <person name="Timmery S."/>
            <person name="Mattelet C."/>
            <person name="Dierick K."/>
            <person name="Sun M."/>
            <person name="Yu Z."/>
            <person name="Zhu L."/>
            <person name="Hu X."/>
            <person name="Shank E.B."/>
            <person name="Swiecicka I."/>
            <person name="Hansen B.M."/>
            <person name="Andrup L."/>
            <person name="Walker B."/>
            <person name="Young S.K."/>
            <person name="Zeng Q."/>
            <person name="Gargeya S."/>
            <person name="Fitzgerald M."/>
            <person name="Haas B."/>
            <person name="Abouelleil A."/>
            <person name="Alvarado L."/>
            <person name="Arachchi H.M."/>
            <person name="Berlin A.M."/>
            <person name="Chapman S.B."/>
            <person name="Dewar J."/>
            <person name="Goldberg J."/>
            <person name="Griggs A."/>
            <person name="Gujja S."/>
            <person name="Hansen M."/>
            <person name="Howarth C."/>
            <person name="Imamovic A."/>
            <person name="Larimer J."/>
            <person name="McCowan C."/>
            <person name="Murphy C."/>
            <person name="Neiman D."/>
            <person name="Pearson M."/>
            <person name="Priest M."/>
            <person name="Roberts A."/>
            <person name="Saif S."/>
            <person name="Shea T."/>
            <person name="Sisk P."/>
            <person name="Sykes S."/>
            <person name="Wortman J."/>
            <person name="Nusbaum C."/>
            <person name="Birren B."/>
        </authorList>
    </citation>
    <scope>NUCLEOTIDE SEQUENCE [LARGE SCALE GENOMIC DNA]</scope>
    <source>
        <strain evidence="7 8">VD184</strain>
    </source>
</reference>
<evidence type="ECO:0000259" key="6">
    <source>
        <dbReference type="Pfam" id="PF13700"/>
    </source>
</evidence>
<dbReference type="InterPro" id="IPR025296">
    <property type="entry name" value="DUF4158"/>
</dbReference>
<dbReference type="NCBIfam" id="NF033527">
    <property type="entry name" value="transpos_Tn3"/>
    <property type="match status" value="1"/>
</dbReference>
<evidence type="ECO:0000313" key="7">
    <source>
        <dbReference type="EMBL" id="EOQ01717.1"/>
    </source>
</evidence>
<dbReference type="Proteomes" id="UP000014028">
    <property type="component" value="Unassembled WGS sequence"/>
</dbReference>
<dbReference type="EMBL" id="AHFK01000102">
    <property type="protein sequence ID" value="EOQ01717.1"/>
    <property type="molecule type" value="Genomic_DNA"/>
</dbReference>
<dbReference type="InterPro" id="IPR047653">
    <property type="entry name" value="Tn3-like_transpos"/>
</dbReference>
<keyword evidence="3" id="KW-0238">DNA-binding</keyword>
<evidence type="ECO:0000256" key="4">
    <source>
        <dbReference type="ARBA" id="ARBA00023172"/>
    </source>
</evidence>
<evidence type="ECO:0000313" key="8">
    <source>
        <dbReference type="Proteomes" id="UP000014028"/>
    </source>
</evidence>
<dbReference type="Pfam" id="PF13700">
    <property type="entry name" value="DUF4158"/>
    <property type="match status" value="1"/>
</dbReference>
<keyword evidence="4" id="KW-0233">DNA recombination</keyword>